<keyword evidence="7 8" id="KW-0807">Transducer</keyword>
<dbReference type="InterPro" id="IPR017452">
    <property type="entry name" value="GPCR_Rhodpsn_7TM"/>
</dbReference>
<dbReference type="PANTHER" id="PTHR45695">
    <property type="entry name" value="LEUCOKININ RECEPTOR-RELATED"/>
    <property type="match status" value="1"/>
</dbReference>
<dbReference type="GO" id="GO:0007186">
    <property type="term" value="P:G protein-coupled receptor signaling pathway"/>
    <property type="evidence" value="ECO:0000318"/>
    <property type="project" value="GO_Central"/>
</dbReference>
<keyword evidence="5 9" id="KW-0472">Membrane</keyword>
<feature type="transmembrane region" description="Helical" evidence="9">
    <location>
        <begin position="113"/>
        <end position="132"/>
    </location>
</feature>
<feature type="transmembrane region" description="Helical" evidence="9">
    <location>
        <begin position="152"/>
        <end position="180"/>
    </location>
</feature>
<feature type="transmembrane region" description="Helical" evidence="9">
    <location>
        <begin position="201"/>
        <end position="223"/>
    </location>
</feature>
<dbReference type="HOGENOM" id="CLU_009579_6_0_1"/>
<dbReference type="AlphaFoldDB" id="A7T1H8"/>
<evidence type="ECO:0000259" key="10">
    <source>
        <dbReference type="PROSITE" id="PS50262"/>
    </source>
</evidence>
<dbReference type="Proteomes" id="UP000001593">
    <property type="component" value="Unassembled WGS sequence"/>
</dbReference>
<evidence type="ECO:0000256" key="7">
    <source>
        <dbReference type="ARBA" id="ARBA00023224"/>
    </source>
</evidence>
<dbReference type="GO" id="GO:0005886">
    <property type="term" value="C:plasma membrane"/>
    <property type="evidence" value="ECO:0000318"/>
    <property type="project" value="GO_Central"/>
</dbReference>
<evidence type="ECO:0000313" key="11">
    <source>
        <dbReference type="EMBL" id="EDO30188.1"/>
    </source>
</evidence>
<feature type="non-terminal residue" evidence="11">
    <location>
        <position position="1"/>
    </location>
</feature>
<keyword evidence="4 8" id="KW-0297">G-protein coupled receptor</keyword>
<feature type="transmembrane region" description="Helical" evidence="9">
    <location>
        <begin position="66"/>
        <end position="92"/>
    </location>
</feature>
<comment type="similarity">
    <text evidence="8">Belongs to the G-protein coupled receptor 1 family.</text>
</comment>
<organism evidence="11 12">
    <name type="scientific">Nematostella vectensis</name>
    <name type="common">Starlet sea anemone</name>
    <dbReference type="NCBI Taxonomy" id="45351"/>
    <lineage>
        <taxon>Eukaryota</taxon>
        <taxon>Metazoa</taxon>
        <taxon>Cnidaria</taxon>
        <taxon>Anthozoa</taxon>
        <taxon>Hexacorallia</taxon>
        <taxon>Actiniaria</taxon>
        <taxon>Edwardsiidae</taxon>
        <taxon>Nematostella</taxon>
    </lineage>
</organism>
<gene>
    <name evidence="11" type="ORF">NEMVEDRAFT_v1g1951</name>
</gene>
<protein>
    <recommendedName>
        <fullName evidence="10">G-protein coupled receptors family 1 profile domain-containing protein</fullName>
    </recommendedName>
</protein>
<dbReference type="Gene3D" id="1.20.1070.10">
    <property type="entry name" value="Rhodopsin 7-helix transmembrane proteins"/>
    <property type="match status" value="1"/>
</dbReference>
<dbReference type="eggNOG" id="KOG3656">
    <property type="taxonomic scope" value="Eukaryota"/>
</dbReference>
<dbReference type="PhylomeDB" id="A7T1H8"/>
<dbReference type="SUPFAM" id="SSF81321">
    <property type="entry name" value="Family A G protein-coupled receptor-like"/>
    <property type="match status" value="1"/>
</dbReference>
<keyword evidence="12" id="KW-1185">Reference proteome</keyword>
<dbReference type="GO" id="GO:0004930">
    <property type="term" value="F:G protein-coupled receptor activity"/>
    <property type="evidence" value="ECO:0000318"/>
    <property type="project" value="GO_Central"/>
</dbReference>
<dbReference type="STRING" id="45351.A7T1H8"/>
<dbReference type="PANTHER" id="PTHR45695:SF9">
    <property type="entry name" value="LEUCOKININ RECEPTOR"/>
    <property type="match status" value="1"/>
</dbReference>
<dbReference type="EMBL" id="DS470113">
    <property type="protein sequence ID" value="EDO30188.1"/>
    <property type="molecule type" value="Genomic_DNA"/>
</dbReference>
<comment type="subcellular location">
    <subcellularLocation>
        <location evidence="1">Membrane</location>
        <topology evidence="1">Multi-pass membrane protein</topology>
    </subcellularLocation>
</comment>
<feature type="domain" description="G-protein coupled receptors family 1 profile" evidence="10">
    <location>
        <begin position="16"/>
        <end position="260"/>
    </location>
</feature>
<keyword evidence="6 8" id="KW-0675">Receptor</keyword>
<dbReference type="InParanoid" id="A7T1H8"/>
<evidence type="ECO:0000256" key="8">
    <source>
        <dbReference type="RuleBase" id="RU000688"/>
    </source>
</evidence>
<keyword evidence="2 8" id="KW-0812">Transmembrane</keyword>
<evidence type="ECO:0000256" key="1">
    <source>
        <dbReference type="ARBA" id="ARBA00004141"/>
    </source>
</evidence>
<dbReference type="PROSITE" id="PS00237">
    <property type="entry name" value="G_PROTEIN_RECEP_F1_1"/>
    <property type="match status" value="1"/>
</dbReference>
<evidence type="ECO:0000256" key="9">
    <source>
        <dbReference type="SAM" id="Phobius"/>
    </source>
</evidence>
<dbReference type="GO" id="GO:0032870">
    <property type="term" value="P:cellular response to hormone stimulus"/>
    <property type="evidence" value="ECO:0000318"/>
    <property type="project" value="GO_Central"/>
</dbReference>
<evidence type="ECO:0000256" key="5">
    <source>
        <dbReference type="ARBA" id="ARBA00023136"/>
    </source>
</evidence>
<reference evidence="11 12" key="1">
    <citation type="journal article" date="2007" name="Science">
        <title>Sea anemone genome reveals ancestral eumetazoan gene repertoire and genomic organization.</title>
        <authorList>
            <person name="Putnam N.H."/>
            <person name="Srivastava M."/>
            <person name="Hellsten U."/>
            <person name="Dirks B."/>
            <person name="Chapman J."/>
            <person name="Salamov A."/>
            <person name="Terry A."/>
            <person name="Shapiro H."/>
            <person name="Lindquist E."/>
            <person name="Kapitonov V.V."/>
            <person name="Jurka J."/>
            <person name="Genikhovich G."/>
            <person name="Grigoriev I.V."/>
            <person name="Lucas S.M."/>
            <person name="Steele R.E."/>
            <person name="Finnerty J.R."/>
            <person name="Technau U."/>
            <person name="Martindale M.Q."/>
            <person name="Rokhsar D.S."/>
        </authorList>
    </citation>
    <scope>NUCLEOTIDE SEQUENCE [LARGE SCALE GENOMIC DNA]</scope>
    <source>
        <strain evidence="12">CH2 X CH6</strain>
    </source>
</reference>
<dbReference type="PROSITE" id="PS50262">
    <property type="entry name" value="G_PROTEIN_RECEP_F1_2"/>
    <property type="match status" value="1"/>
</dbReference>
<dbReference type="CDD" id="cd00637">
    <property type="entry name" value="7tm_classA_rhodopsin-like"/>
    <property type="match status" value="1"/>
</dbReference>
<evidence type="ECO:0000256" key="2">
    <source>
        <dbReference type="ARBA" id="ARBA00022692"/>
    </source>
</evidence>
<evidence type="ECO:0000256" key="6">
    <source>
        <dbReference type="ARBA" id="ARBA00023170"/>
    </source>
</evidence>
<feature type="transmembrane region" description="Helical" evidence="9">
    <location>
        <begin position="6"/>
        <end position="24"/>
    </location>
</feature>
<evidence type="ECO:0000256" key="3">
    <source>
        <dbReference type="ARBA" id="ARBA00022989"/>
    </source>
</evidence>
<accession>A7T1H8</accession>
<dbReference type="OMA" id="LICWIEL"/>
<dbReference type="Pfam" id="PF00001">
    <property type="entry name" value="7tm_1"/>
    <property type="match status" value="1"/>
</dbReference>
<name>A7T1H8_NEMVE</name>
<evidence type="ECO:0000313" key="12">
    <source>
        <dbReference type="Proteomes" id="UP000001593"/>
    </source>
</evidence>
<sequence>IQLVCYSVIAGVSIFGNSLIWWKIHHRPRRRISDFFIINLSLSDILTGLLSIPLDLAERLSKGWPFWGFMCKIVYPLQTVLMAVTVLTLLGISAERYRAVITPMKRKPTRNTIISIICILWGISIVVAIPYMTVLKYDNMECYEVWSSRAHVAIYTVSIFVLLYVIPLTIITLCYVRIGLRLKQDMRSFRKIMARCSKNPHMTNVFALVVMVFAICQLPNHVIYLWHDLGRGGDWVYYSDVLPLCHILTYLNSALDPFALGML</sequence>
<proteinExistence type="inferred from homology"/>
<keyword evidence="3 9" id="KW-1133">Transmembrane helix</keyword>
<feature type="transmembrane region" description="Helical" evidence="9">
    <location>
        <begin position="36"/>
        <end position="54"/>
    </location>
</feature>
<dbReference type="PRINTS" id="PR00237">
    <property type="entry name" value="GPCRRHODOPSN"/>
</dbReference>
<dbReference type="InterPro" id="IPR000276">
    <property type="entry name" value="GPCR_Rhodpsn"/>
</dbReference>
<evidence type="ECO:0000256" key="4">
    <source>
        <dbReference type="ARBA" id="ARBA00023040"/>
    </source>
</evidence>
<feature type="non-terminal residue" evidence="11">
    <location>
        <position position="263"/>
    </location>
</feature>